<dbReference type="PANTHER" id="PTHR48043:SF145">
    <property type="entry name" value="FI06409P-RELATED"/>
    <property type="match status" value="1"/>
</dbReference>
<reference evidence="6 7" key="1">
    <citation type="submission" date="2020-08" db="EMBL/GenBank/DDBJ databases">
        <authorList>
            <person name="Hejnol A."/>
        </authorList>
    </citation>
    <scope>NUCLEOTIDE SEQUENCE [LARGE SCALE GENOMIC DNA]</scope>
</reference>
<dbReference type="GO" id="GO:0015020">
    <property type="term" value="F:glucuronosyltransferase activity"/>
    <property type="evidence" value="ECO:0007669"/>
    <property type="project" value="UniProtKB-EC"/>
</dbReference>
<dbReference type="OrthoDB" id="6072202at2759"/>
<evidence type="ECO:0000313" key="7">
    <source>
        <dbReference type="Proteomes" id="UP000549394"/>
    </source>
</evidence>
<dbReference type="Pfam" id="PF00201">
    <property type="entry name" value="UDPGT"/>
    <property type="match status" value="1"/>
</dbReference>
<evidence type="ECO:0000256" key="4">
    <source>
        <dbReference type="RuleBase" id="RU003718"/>
    </source>
</evidence>
<feature type="transmembrane region" description="Helical" evidence="5">
    <location>
        <begin position="457"/>
        <end position="480"/>
    </location>
</feature>
<dbReference type="Proteomes" id="UP000549394">
    <property type="component" value="Unassembled WGS sequence"/>
</dbReference>
<comment type="caution">
    <text evidence="6">The sequence shown here is derived from an EMBL/GenBank/DDBJ whole genome shotgun (WGS) entry which is preliminary data.</text>
</comment>
<dbReference type="PANTHER" id="PTHR48043">
    <property type="entry name" value="EG:EG0003.4 PROTEIN-RELATED"/>
    <property type="match status" value="1"/>
</dbReference>
<keyword evidence="5" id="KW-0812">Transmembrane</keyword>
<dbReference type="PROSITE" id="PS00375">
    <property type="entry name" value="UDPGT"/>
    <property type="match status" value="1"/>
</dbReference>
<keyword evidence="7" id="KW-1185">Reference proteome</keyword>
<protein>
    <recommendedName>
        <fullName evidence="5">UDP-glucuronosyltransferase</fullName>
        <ecNumber evidence="5">2.4.1.17</ecNumber>
    </recommendedName>
</protein>
<comment type="similarity">
    <text evidence="1 4">Belongs to the UDP-glycosyltransferase family.</text>
</comment>
<evidence type="ECO:0000256" key="2">
    <source>
        <dbReference type="ARBA" id="ARBA00022676"/>
    </source>
</evidence>
<dbReference type="Gene3D" id="3.40.50.2000">
    <property type="entry name" value="Glycogen Phosphorylase B"/>
    <property type="match status" value="1"/>
</dbReference>
<sequence length="496" mass="57788">MLVWSIGSSLAEEGHDVIALTKTNFETKKLKHFEKNIKTWQYQPIESYFDQFRGMEKQLLQSGIKRALKGQPPEMRADMIEYLYNETIAIVENKELMNKIRDYKFDGAILDGFLLARFFVIIPYHFGIPIFTVTESQIDPVFQPISLPSYIPHLLSPFTEIMSFTERLSNFFTYIVLFNPTLRNLIIPQMPTDYLFKKFVRDDKIKHWDDLIAKSELFIITRNHMLEYAAPTWPNAVVVHSITVRPSKPLSENFEKLVSKHPDKKIVYVSFGSHGDLLPVSISLQLLEAFRSMDDIHFIWSYRFPENESINFPSNVDIVPWAPQNDLLGHDRVSVFITHGGNNGQSESVYHGKPMLCIPLFAEQPHNAVRIAYRKYGKYLFLHHFSKEKLQFLLREVLNNNVYAKNVRRASEIIKSQLVPDIKRITHEIVTVTKYGSSHLKSYGQSMPFYQYFSLDMLIFLVWASISALIVFSLVSYYAYKKLKSFFISCMKKKVE</sequence>
<dbReference type="FunFam" id="3.40.50.2000:FF:000021">
    <property type="entry name" value="UDP-glucuronosyltransferase"/>
    <property type="match status" value="1"/>
</dbReference>
<evidence type="ECO:0000256" key="1">
    <source>
        <dbReference type="ARBA" id="ARBA00009995"/>
    </source>
</evidence>
<evidence type="ECO:0000256" key="3">
    <source>
        <dbReference type="ARBA" id="ARBA00022679"/>
    </source>
</evidence>
<comment type="subcellular location">
    <subcellularLocation>
        <location evidence="5">Membrane</location>
        <topology evidence="5">Single-pass membrane protein</topology>
    </subcellularLocation>
</comment>
<organism evidence="6 7">
    <name type="scientific">Dimorphilus gyrociliatus</name>
    <dbReference type="NCBI Taxonomy" id="2664684"/>
    <lineage>
        <taxon>Eukaryota</taxon>
        <taxon>Metazoa</taxon>
        <taxon>Spiralia</taxon>
        <taxon>Lophotrochozoa</taxon>
        <taxon>Annelida</taxon>
        <taxon>Polychaeta</taxon>
        <taxon>Polychaeta incertae sedis</taxon>
        <taxon>Dinophilidae</taxon>
        <taxon>Dimorphilus</taxon>
    </lineage>
</organism>
<keyword evidence="5" id="KW-0472">Membrane</keyword>
<keyword evidence="3 4" id="KW-0808">Transferase</keyword>
<gene>
    <name evidence="6" type="ORF">DGYR_LOCUS2873</name>
</gene>
<evidence type="ECO:0000313" key="6">
    <source>
        <dbReference type="EMBL" id="CAD5113977.1"/>
    </source>
</evidence>
<dbReference type="InterPro" id="IPR035595">
    <property type="entry name" value="UDP_glycos_trans_CS"/>
</dbReference>
<dbReference type="InterPro" id="IPR002213">
    <property type="entry name" value="UDP_glucos_trans"/>
</dbReference>
<accession>A0A7I8VDG1</accession>
<dbReference type="EC" id="2.4.1.17" evidence="5"/>
<proteinExistence type="inferred from homology"/>
<dbReference type="CDD" id="cd03784">
    <property type="entry name" value="GT1_Gtf-like"/>
    <property type="match status" value="1"/>
</dbReference>
<dbReference type="EMBL" id="CAJFCJ010000004">
    <property type="protein sequence ID" value="CAD5113977.1"/>
    <property type="molecule type" value="Genomic_DNA"/>
</dbReference>
<keyword evidence="2 4" id="KW-0328">Glycosyltransferase</keyword>
<keyword evidence="5" id="KW-1133">Transmembrane helix</keyword>
<name>A0A7I8VDG1_9ANNE</name>
<dbReference type="GO" id="GO:0016020">
    <property type="term" value="C:membrane"/>
    <property type="evidence" value="ECO:0007669"/>
    <property type="project" value="UniProtKB-SubCell"/>
</dbReference>
<dbReference type="AlphaFoldDB" id="A0A7I8VDG1"/>
<comment type="catalytic activity">
    <reaction evidence="5">
        <text>glucuronate acceptor + UDP-alpha-D-glucuronate = acceptor beta-D-glucuronoside + UDP + H(+)</text>
        <dbReference type="Rhea" id="RHEA:21032"/>
        <dbReference type="ChEBI" id="CHEBI:15378"/>
        <dbReference type="ChEBI" id="CHEBI:58052"/>
        <dbReference type="ChEBI" id="CHEBI:58223"/>
        <dbReference type="ChEBI" id="CHEBI:132367"/>
        <dbReference type="ChEBI" id="CHEBI:132368"/>
        <dbReference type="EC" id="2.4.1.17"/>
    </reaction>
</comment>
<dbReference type="InterPro" id="IPR050271">
    <property type="entry name" value="UDP-glycosyltransferase"/>
</dbReference>
<dbReference type="SUPFAM" id="SSF53756">
    <property type="entry name" value="UDP-Glycosyltransferase/glycogen phosphorylase"/>
    <property type="match status" value="1"/>
</dbReference>
<evidence type="ECO:0000256" key="5">
    <source>
        <dbReference type="RuleBase" id="RU362059"/>
    </source>
</evidence>